<dbReference type="HOGENOM" id="CLU_059964_4_0_4"/>
<evidence type="ECO:0000256" key="2">
    <source>
        <dbReference type="ARBA" id="ARBA00022723"/>
    </source>
</evidence>
<feature type="domain" description="HpcH/HpaI aldolase/citrate lyase" evidence="4">
    <location>
        <begin position="24"/>
        <end position="239"/>
    </location>
</feature>
<dbReference type="SUPFAM" id="SSF51621">
    <property type="entry name" value="Phosphoenolpyruvate/pyruvate domain"/>
    <property type="match status" value="1"/>
</dbReference>
<evidence type="ECO:0000256" key="3">
    <source>
        <dbReference type="ARBA" id="ARBA00023239"/>
    </source>
</evidence>
<comment type="caution">
    <text evidence="5">The sequence shown here is derived from an EMBL/GenBank/DDBJ whole genome shotgun (WGS) entry which is preliminary data.</text>
</comment>
<evidence type="ECO:0000313" key="5">
    <source>
        <dbReference type="EMBL" id="ETF04337.1"/>
    </source>
</evidence>
<dbReference type="InterPro" id="IPR040442">
    <property type="entry name" value="Pyrv_kinase-like_dom_sf"/>
</dbReference>
<dbReference type="eggNOG" id="COG3836">
    <property type="taxonomic scope" value="Bacteria"/>
</dbReference>
<organism evidence="5 6">
    <name type="scientific">Advenella kashmirensis W13003</name>
    <dbReference type="NCBI Taxonomy" id="1424334"/>
    <lineage>
        <taxon>Bacteria</taxon>
        <taxon>Pseudomonadati</taxon>
        <taxon>Pseudomonadota</taxon>
        <taxon>Betaproteobacteria</taxon>
        <taxon>Burkholderiales</taxon>
        <taxon>Alcaligenaceae</taxon>
    </lineage>
</organism>
<evidence type="ECO:0000259" key="4">
    <source>
        <dbReference type="Pfam" id="PF03328"/>
    </source>
</evidence>
<dbReference type="Gene3D" id="3.20.20.60">
    <property type="entry name" value="Phosphoenolpyruvate-binding domains"/>
    <property type="match status" value="1"/>
</dbReference>
<dbReference type="PANTHER" id="PTHR30502">
    <property type="entry name" value="2-KETO-3-DEOXY-L-RHAMNONATE ALDOLASE"/>
    <property type="match status" value="1"/>
</dbReference>
<dbReference type="Proteomes" id="UP000018733">
    <property type="component" value="Unassembled WGS sequence"/>
</dbReference>
<keyword evidence="6" id="KW-1185">Reference proteome</keyword>
<dbReference type="GO" id="GO:0046872">
    <property type="term" value="F:metal ion binding"/>
    <property type="evidence" value="ECO:0007669"/>
    <property type="project" value="UniProtKB-KW"/>
</dbReference>
<dbReference type="Pfam" id="PF03328">
    <property type="entry name" value="HpcH_HpaI"/>
    <property type="match status" value="1"/>
</dbReference>
<dbReference type="GO" id="GO:0005737">
    <property type="term" value="C:cytoplasm"/>
    <property type="evidence" value="ECO:0007669"/>
    <property type="project" value="TreeGrafter"/>
</dbReference>
<reference evidence="5 6" key="1">
    <citation type="journal article" date="2014" name="Genome Announc.">
        <title>Draft Genome Sequence of Advenella kashmirensis Strain W13003, a Polycyclic Aromatic Hydrocarbon-Degrading Bacterium.</title>
        <authorList>
            <person name="Wang X."/>
            <person name="Jin D."/>
            <person name="Zhou L."/>
            <person name="Wu L."/>
            <person name="An W."/>
            <person name="Zhao L."/>
        </authorList>
    </citation>
    <scope>NUCLEOTIDE SEQUENCE [LARGE SCALE GENOMIC DNA]</scope>
    <source>
        <strain evidence="5 6">W13003</strain>
    </source>
</reference>
<dbReference type="PANTHER" id="PTHR30502:SF0">
    <property type="entry name" value="PHOSPHOENOLPYRUVATE CARBOXYLASE FAMILY PROTEIN"/>
    <property type="match status" value="1"/>
</dbReference>
<dbReference type="STRING" id="1424334.W822_03990"/>
<dbReference type="EMBL" id="AYXT01000001">
    <property type="protein sequence ID" value="ETF04337.1"/>
    <property type="molecule type" value="Genomic_DNA"/>
</dbReference>
<dbReference type="AlphaFoldDB" id="V8QXF3"/>
<proteinExistence type="inferred from homology"/>
<dbReference type="PATRIC" id="fig|1424334.3.peg.802"/>
<dbReference type="InterPro" id="IPR015813">
    <property type="entry name" value="Pyrv/PenolPyrv_kinase-like_dom"/>
</dbReference>
<dbReference type="InterPro" id="IPR050251">
    <property type="entry name" value="HpcH-HpaI_aldolase"/>
</dbReference>
<gene>
    <name evidence="5" type="ORF">W822_03990</name>
</gene>
<name>V8QXF3_9BURK</name>
<accession>V8QXF3</accession>
<keyword evidence="3" id="KW-0456">Lyase</keyword>
<dbReference type="InterPro" id="IPR005000">
    <property type="entry name" value="Aldolase/citrate-lyase_domain"/>
</dbReference>
<protein>
    <submittedName>
        <fullName evidence="5">Aldolase</fullName>
    </submittedName>
</protein>
<dbReference type="GO" id="GO:0016832">
    <property type="term" value="F:aldehyde-lyase activity"/>
    <property type="evidence" value="ECO:0007669"/>
    <property type="project" value="TreeGrafter"/>
</dbReference>
<sequence>MREKLDNDEVVSSMTVRLVRGIEIAQIAKTAGFDSIYIDMEHSSLSMDMTGQICMSALALGIAPFVRVPAKTPEWISRVLDAGALGIIAPHITSAEEAREVVSYAKFQPLGERSAAGGLPHLQYRAFPASQAYPVLNQATMVIVQFETAASLEQADEILAVDGVDMVLIGTNDLTADMGIAGQYDHPLVEKAFTDTIAACRKAGKHCGVGGLSSRPDLAEKFVRMGARYVSTGTDIAFLLSACTAKAKQVTDITYR</sequence>
<comment type="similarity">
    <text evidence="1">Belongs to the HpcH/HpaI aldolase family.</text>
</comment>
<evidence type="ECO:0000256" key="1">
    <source>
        <dbReference type="ARBA" id="ARBA00005568"/>
    </source>
</evidence>
<keyword evidence="2" id="KW-0479">Metal-binding</keyword>
<evidence type="ECO:0000313" key="6">
    <source>
        <dbReference type="Proteomes" id="UP000018733"/>
    </source>
</evidence>